<dbReference type="GO" id="GO:0010041">
    <property type="term" value="P:response to iron(III) ion"/>
    <property type="evidence" value="ECO:0007669"/>
    <property type="project" value="TreeGrafter"/>
</dbReference>
<feature type="compositionally biased region" description="Low complexity" evidence="8">
    <location>
        <begin position="9"/>
        <end position="28"/>
    </location>
</feature>
<evidence type="ECO:0000259" key="10">
    <source>
        <dbReference type="Pfam" id="PF13231"/>
    </source>
</evidence>
<keyword evidence="6 9" id="KW-1133">Transmembrane helix</keyword>
<name>A0A4R6RJ85_9HYPH</name>
<evidence type="ECO:0000256" key="9">
    <source>
        <dbReference type="SAM" id="Phobius"/>
    </source>
</evidence>
<gene>
    <name evidence="11" type="ORF">EDD54_0337</name>
</gene>
<dbReference type="Proteomes" id="UP000294547">
    <property type="component" value="Unassembled WGS sequence"/>
</dbReference>
<feature type="domain" description="Glycosyltransferase RgtA/B/C/D-like" evidence="10">
    <location>
        <begin position="98"/>
        <end position="266"/>
    </location>
</feature>
<feature type="transmembrane region" description="Helical" evidence="9">
    <location>
        <begin position="123"/>
        <end position="143"/>
    </location>
</feature>
<feature type="region of interest" description="Disordered" evidence="8">
    <location>
        <begin position="1"/>
        <end position="28"/>
    </location>
</feature>
<organism evidence="11 12">
    <name type="scientific">Oharaeibacter diazotrophicus</name>
    <dbReference type="NCBI Taxonomy" id="1920512"/>
    <lineage>
        <taxon>Bacteria</taxon>
        <taxon>Pseudomonadati</taxon>
        <taxon>Pseudomonadota</taxon>
        <taxon>Alphaproteobacteria</taxon>
        <taxon>Hyphomicrobiales</taxon>
        <taxon>Pleomorphomonadaceae</taxon>
        <taxon>Oharaeibacter</taxon>
    </lineage>
</organism>
<dbReference type="PANTHER" id="PTHR33908">
    <property type="entry name" value="MANNOSYLTRANSFERASE YKCB-RELATED"/>
    <property type="match status" value="1"/>
</dbReference>
<feature type="transmembrane region" description="Helical" evidence="9">
    <location>
        <begin position="250"/>
        <end position="271"/>
    </location>
</feature>
<evidence type="ECO:0000256" key="3">
    <source>
        <dbReference type="ARBA" id="ARBA00022676"/>
    </source>
</evidence>
<dbReference type="InterPro" id="IPR050297">
    <property type="entry name" value="LipidA_mod_glycosyltrf_83"/>
</dbReference>
<evidence type="ECO:0000313" key="11">
    <source>
        <dbReference type="EMBL" id="TDP86462.1"/>
    </source>
</evidence>
<dbReference type="AlphaFoldDB" id="A0A4R6RJ85"/>
<keyword evidence="5 9" id="KW-0812">Transmembrane</keyword>
<evidence type="ECO:0000256" key="5">
    <source>
        <dbReference type="ARBA" id="ARBA00022692"/>
    </source>
</evidence>
<dbReference type="RefSeq" id="WP_166653422.1">
    <property type="nucleotide sequence ID" value="NZ_BSPM01000008.1"/>
</dbReference>
<evidence type="ECO:0000256" key="1">
    <source>
        <dbReference type="ARBA" id="ARBA00004651"/>
    </source>
</evidence>
<feature type="transmembrane region" description="Helical" evidence="9">
    <location>
        <begin position="41"/>
        <end position="63"/>
    </location>
</feature>
<feature type="transmembrane region" description="Helical" evidence="9">
    <location>
        <begin position="391"/>
        <end position="411"/>
    </location>
</feature>
<keyword evidence="4 11" id="KW-0808">Transferase</keyword>
<dbReference type="PANTHER" id="PTHR33908:SF3">
    <property type="entry name" value="UNDECAPRENYL PHOSPHATE-ALPHA-4-AMINO-4-DEOXY-L-ARABINOSE ARABINOSYL TRANSFERASE"/>
    <property type="match status" value="1"/>
</dbReference>
<evidence type="ECO:0000256" key="2">
    <source>
        <dbReference type="ARBA" id="ARBA00022475"/>
    </source>
</evidence>
<feature type="transmembrane region" description="Helical" evidence="9">
    <location>
        <begin position="207"/>
        <end position="238"/>
    </location>
</feature>
<sequence>MTAADPTVTAGPTGREAPATTPAAPAAGPSFWRRLGRGGRLAFDLAVLLVVALATLAPGIATLPVTDRDEARFVQATRQMVETGNWIDIRFQDEPRYKKPVGIYWLQGAAVEASGQGAAAPIWVYRIPSLAGAVLAVLLTYAIGRTLGGAGVGLVAGLLAVGTIELGVEARIAKTDGVLLATVLAAEWALAALWMDPERRRAFGRNAVFWTALAVGILVKGPVILLVVGGSLAVLSVVERSTGLWRALSPLRGLAWMLLLVAPWLVAIGWISEGAFFTKSIGDDMLAKVASGQESHGAPPGTHALVALATFWPLSALIPATIAWAIAARRDKAATFLIAWVLPGWIAFEAIATKLPNYVLPFMPAFAVGAGLALSAGALAATSWWRRGSYLLVALGGLALSIGLNAVFVVYEGRAEPFGLAGGVAAGALAIAASWLLVRGRTRLGVVVTAVAAAAVATTGFALLFPRAEHIWLTERLMAEVERVKACPAPTVISVGYGEPSLVFRAGTGTVLADAAGGVAAFQAADCAVLAVDARKGGEVSAAFAAAGAAQPAAIATVEGRNLNGLKPRSLALYVRP</sequence>
<feature type="transmembrane region" description="Helical" evidence="9">
    <location>
        <begin position="304"/>
        <end position="326"/>
    </location>
</feature>
<comment type="caution">
    <text evidence="11">The sequence shown here is derived from an EMBL/GenBank/DDBJ whole genome shotgun (WGS) entry which is preliminary data.</text>
</comment>
<dbReference type="EMBL" id="SNXY01000006">
    <property type="protein sequence ID" value="TDP86462.1"/>
    <property type="molecule type" value="Genomic_DNA"/>
</dbReference>
<feature type="transmembrane region" description="Helical" evidence="9">
    <location>
        <begin position="417"/>
        <end position="437"/>
    </location>
</feature>
<feature type="transmembrane region" description="Helical" evidence="9">
    <location>
        <begin position="177"/>
        <end position="195"/>
    </location>
</feature>
<proteinExistence type="predicted"/>
<feature type="transmembrane region" description="Helical" evidence="9">
    <location>
        <begin position="444"/>
        <end position="465"/>
    </location>
</feature>
<protein>
    <submittedName>
        <fullName evidence="11">4-amino-4-deoxy-L-arabinose transferase-like glycosyltransferase</fullName>
    </submittedName>
</protein>
<dbReference type="GO" id="GO:0005886">
    <property type="term" value="C:plasma membrane"/>
    <property type="evidence" value="ECO:0007669"/>
    <property type="project" value="UniProtKB-SubCell"/>
</dbReference>
<reference evidence="11 12" key="1">
    <citation type="submission" date="2019-03" db="EMBL/GenBank/DDBJ databases">
        <title>Genomic Encyclopedia of Type Strains, Phase IV (KMG-IV): sequencing the most valuable type-strain genomes for metagenomic binning, comparative biology and taxonomic classification.</title>
        <authorList>
            <person name="Goeker M."/>
        </authorList>
    </citation>
    <scope>NUCLEOTIDE SEQUENCE [LARGE SCALE GENOMIC DNA]</scope>
    <source>
        <strain evidence="11 12">DSM 102969</strain>
    </source>
</reference>
<comment type="subcellular location">
    <subcellularLocation>
        <location evidence="1">Cell membrane</location>
        <topology evidence="1">Multi-pass membrane protein</topology>
    </subcellularLocation>
</comment>
<evidence type="ECO:0000256" key="4">
    <source>
        <dbReference type="ARBA" id="ARBA00022679"/>
    </source>
</evidence>
<keyword evidence="7 9" id="KW-0472">Membrane</keyword>
<keyword evidence="12" id="KW-1185">Reference proteome</keyword>
<evidence type="ECO:0000256" key="8">
    <source>
        <dbReference type="SAM" id="MobiDB-lite"/>
    </source>
</evidence>
<feature type="transmembrane region" description="Helical" evidence="9">
    <location>
        <begin position="149"/>
        <end position="168"/>
    </location>
</feature>
<keyword evidence="2" id="KW-1003">Cell membrane</keyword>
<dbReference type="GO" id="GO:0009103">
    <property type="term" value="P:lipopolysaccharide biosynthetic process"/>
    <property type="evidence" value="ECO:0007669"/>
    <property type="project" value="TreeGrafter"/>
</dbReference>
<evidence type="ECO:0000256" key="7">
    <source>
        <dbReference type="ARBA" id="ARBA00023136"/>
    </source>
</evidence>
<dbReference type="InterPro" id="IPR038731">
    <property type="entry name" value="RgtA/B/C-like"/>
</dbReference>
<dbReference type="GO" id="GO:0016763">
    <property type="term" value="F:pentosyltransferase activity"/>
    <property type="evidence" value="ECO:0007669"/>
    <property type="project" value="TreeGrafter"/>
</dbReference>
<evidence type="ECO:0000256" key="6">
    <source>
        <dbReference type="ARBA" id="ARBA00022989"/>
    </source>
</evidence>
<evidence type="ECO:0000313" key="12">
    <source>
        <dbReference type="Proteomes" id="UP000294547"/>
    </source>
</evidence>
<dbReference type="Pfam" id="PF13231">
    <property type="entry name" value="PMT_2"/>
    <property type="match status" value="1"/>
</dbReference>
<accession>A0A4R6RJ85</accession>
<keyword evidence="3" id="KW-0328">Glycosyltransferase</keyword>
<feature type="transmembrane region" description="Helical" evidence="9">
    <location>
        <begin position="333"/>
        <end position="352"/>
    </location>
</feature>
<feature type="transmembrane region" description="Helical" evidence="9">
    <location>
        <begin position="358"/>
        <end position="379"/>
    </location>
</feature>